<protein>
    <recommendedName>
        <fullName evidence="6">Pseudouridine synthase</fullName>
        <ecNumber evidence="6">5.4.99.-</ecNumber>
    </recommendedName>
</protein>
<dbReference type="RefSeq" id="WP_139373712.1">
    <property type="nucleotide sequence ID" value="NZ_FUWJ01000001.1"/>
</dbReference>
<dbReference type="GO" id="GO:0000455">
    <property type="term" value="P:enzyme-directed rRNA pseudouridine synthesis"/>
    <property type="evidence" value="ECO:0007669"/>
    <property type="project" value="TreeGrafter"/>
</dbReference>
<sequence length="329" mass="35656">MDETGRHIVTFDAAAAGERLDRALAAALPILTRSRVKALIEGRRVALAGGGTIEEPSRKVKTGECFIVDIPEPEPAEPLPQARDLDILYEDDDLLVLDKPAGLVVHPAPGNPDNTLVNALLAHCGESLSGIGGVRRPGIVHRLDKDTSGVMVVAKNDAAHHALSKLFAAHDLTRVYHALVWGVPSPRQGTIEAAIGRHPVDRKRMAVRRTSGKRALTDYWVEKSFGPPLAPWASLVAAKLHTGRTHQVRVHFSHIGCPVVGDPVYGRSRSGARNTSLPASLKSFGRQALHAALLEFRHPRTGREMTFATELPQDMRKLVAEMNGVKLPD</sequence>
<evidence type="ECO:0000313" key="9">
    <source>
        <dbReference type="Proteomes" id="UP000190092"/>
    </source>
</evidence>
<evidence type="ECO:0000256" key="3">
    <source>
        <dbReference type="ARBA" id="ARBA00036882"/>
    </source>
</evidence>
<dbReference type="Proteomes" id="UP000190092">
    <property type="component" value="Unassembled WGS sequence"/>
</dbReference>
<feature type="active site" evidence="4">
    <location>
        <position position="144"/>
    </location>
</feature>
<dbReference type="PANTHER" id="PTHR21600:SF44">
    <property type="entry name" value="RIBOSOMAL LARGE SUBUNIT PSEUDOURIDINE SYNTHASE D"/>
    <property type="match status" value="1"/>
</dbReference>
<evidence type="ECO:0000256" key="5">
    <source>
        <dbReference type="PROSITE-ProRule" id="PRU00182"/>
    </source>
</evidence>
<dbReference type="InterPro" id="IPR006145">
    <property type="entry name" value="PsdUridine_synth_RsuA/RluA"/>
</dbReference>
<name>A0A1T4K7P1_9HYPH</name>
<evidence type="ECO:0000256" key="6">
    <source>
        <dbReference type="RuleBase" id="RU362028"/>
    </source>
</evidence>
<proteinExistence type="inferred from homology"/>
<dbReference type="Gene3D" id="3.30.2350.10">
    <property type="entry name" value="Pseudouridine synthase"/>
    <property type="match status" value="1"/>
</dbReference>
<dbReference type="InterPro" id="IPR036986">
    <property type="entry name" value="S4_RNA-bd_sf"/>
</dbReference>
<dbReference type="NCBIfam" id="TIGR00005">
    <property type="entry name" value="rluA_subfam"/>
    <property type="match status" value="1"/>
</dbReference>
<evidence type="ECO:0000256" key="1">
    <source>
        <dbReference type="ARBA" id="ARBA00010876"/>
    </source>
</evidence>
<dbReference type="EMBL" id="FUWJ01000001">
    <property type="protein sequence ID" value="SJZ38431.1"/>
    <property type="molecule type" value="Genomic_DNA"/>
</dbReference>
<dbReference type="InterPro" id="IPR020103">
    <property type="entry name" value="PsdUridine_synth_cat_dom_sf"/>
</dbReference>
<dbReference type="InterPro" id="IPR050188">
    <property type="entry name" value="RluA_PseudoU_synthase"/>
</dbReference>
<dbReference type="PROSITE" id="PS50889">
    <property type="entry name" value="S4"/>
    <property type="match status" value="1"/>
</dbReference>
<evidence type="ECO:0000256" key="4">
    <source>
        <dbReference type="PIRSR" id="PIRSR606225-1"/>
    </source>
</evidence>
<dbReference type="InterPro" id="IPR002942">
    <property type="entry name" value="S4_RNA-bd"/>
</dbReference>
<keyword evidence="5" id="KW-0694">RNA-binding</keyword>
<dbReference type="SMART" id="SM00363">
    <property type="entry name" value="S4"/>
    <property type="match status" value="1"/>
</dbReference>
<feature type="domain" description="RNA-binding S4" evidence="7">
    <location>
        <begin position="18"/>
        <end position="80"/>
    </location>
</feature>
<keyword evidence="9" id="KW-1185">Reference proteome</keyword>
<dbReference type="GO" id="GO:0160140">
    <property type="term" value="F:23S rRNA pseudouridine(1911/1915/1917) synthase activity"/>
    <property type="evidence" value="ECO:0007669"/>
    <property type="project" value="UniProtKB-EC"/>
</dbReference>
<reference evidence="9" key="1">
    <citation type="submission" date="2017-02" db="EMBL/GenBank/DDBJ databases">
        <authorList>
            <person name="Varghese N."/>
            <person name="Submissions S."/>
        </authorList>
    </citation>
    <scope>NUCLEOTIDE SEQUENCE [LARGE SCALE GENOMIC DNA]</scope>
    <source>
        <strain evidence="9">ATCC 27094</strain>
    </source>
</reference>
<evidence type="ECO:0000259" key="7">
    <source>
        <dbReference type="SMART" id="SM00363"/>
    </source>
</evidence>
<dbReference type="CDD" id="cd02869">
    <property type="entry name" value="PseudoU_synth_RluA_like"/>
    <property type="match status" value="1"/>
</dbReference>
<dbReference type="EC" id="5.4.99.-" evidence="6"/>
<dbReference type="SUPFAM" id="SSF55120">
    <property type="entry name" value="Pseudouridine synthase"/>
    <property type="match status" value="1"/>
</dbReference>
<dbReference type="InterPro" id="IPR006224">
    <property type="entry name" value="PsdUridine_synth_RluA-like_CS"/>
</dbReference>
<comment type="function">
    <text evidence="6">Responsible for synthesis of pseudouridine from uracil.</text>
</comment>
<dbReference type="STRING" id="225324.SAMN02745126_00789"/>
<evidence type="ECO:0000313" key="8">
    <source>
        <dbReference type="EMBL" id="SJZ38431.1"/>
    </source>
</evidence>
<dbReference type="AlphaFoldDB" id="A0A1T4K7P1"/>
<organism evidence="8 9">
    <name type="scientific">Enhydrobacter aerosaccus</name>
    <dbReference type="NCBI Taxonomy" id="225324"/>
    <lineage>
        <taxon>Bacteria</taxon>
        <taxon>Pseudomonadati</taxon>
        <taxon>Pseudomonadota</taxon>
        <taxon>Alphaproteobacteria</taxon>
        <taxon>Hyphomicrobiales</taxon>
        <taxon>Enhydrobacter</taxon>
    </lineage>
</organism>
<dbReference type="Gene3D" id="3.10.290.10">
    <property type="entry name" value="RNA-binding S4 domain"/>
    <property type="match status" value="1"/>
</dbReference>
<gene>
    <name evidence="8" type="ORF">SAMN02745126_00789</name>
</gene>
<dbReference type="GO" id="GO:0003723">
    <property type="term" value="F:RNA binding"/>
    <property type="evidence" value="ECO:0007669"/>
    <property type="project" value="UniProtKB-KW"/>
</dbReference>
<evidence type="ECO:0000256" key="2">
    <source>
        <dbReference type="ARBA" id="ARBA00023235"/>
    </source>
</evidence>
<keyword evidence="2 6" id="KW-0413">Isomerase</keyword>
<comment type="catalytic activity">
    <reaction evidence="3">
        <text>uridine(1911/1915/1917) in 23S rRNA = pseudouridine(1911/1915/1917) in 23S rRNA</text>
        <dbReference type="Rhea" id="RHEA:42524"/>
        <dbReference type="Rhea" id="RHEA-COMP:10097"/>
        <dbReference type="Rhea" id="RHEA-COMP:10098"/>
        <dbReference type="ChEBI" id="CHEBI:65314"/>
        <dbReference type="ChEBI" id="CHEBI:65315"/>
        <dbReference type="EC" id="5.4.99.23"/>
    </reaction>
</comment>
<dbReference type="PANTHER" id="PTHR21600">
    <property type="entry name" value="MITOCHONDRIAL RNA PSEUDOURIDINE SYNTHASE"/>
    <property type="match status" value="1"/>
</dbReference>
<comment type="catalytic activity">
    <reaction evidence="6">
        <text>a uridine in RNA = a pseudouridine in RNA</text>
        <dbReference type="Rhea" id="RHEA:48348"/>
        <dbReference type="Rhea" id="RHEA-COMP:12068"/>
        <dbReference type="Rhea" id="RHEA-COMP:12069"/>
        <dbReference type="ChEBI" id="CHEBI:65314"/>
        <dbReference type="ChEBI" id="CHEBI:65315"/>
    </reaction>
</comment>
<dbReference type="InterPro" id="IPR006225">
    <property type="entry name" value="PsdUridine_synth_RluC/D"/>
</dbReference>
<dbReference type="PROSITE" id="PS01129">
    <property type="entry name" value="PSI_RLU"/>
    <property type="match status" value="1"/>
</dbReference>
<dbReference type="OrthoDB" id="9807829at2"/>
<accession>A0A1T4K7P1</accession>
<dbReference type="Pfam" id="PF00849">
    <property type="entry name" value="PseudoU_synth_2"/>
    <property type="match status" value="1"/>
</dbReference>
<dbReference type="SUPFAM" id="SSF55174">
    <property type="entry name" value="Alpha-L RNA-binding motif"/>
    <property type="match status" value="1"/>
</dbReference>
<comment type="similarity">
    <text evidence="1 6">Belongs to the pseudouridine synthase RluA family.</text>
</comment>
<dbReference type="CDD" id="cd00165">
    <property type="entry name" value="S4"/>
    <property type="match status" value="1"/>
</dbReference>